<proteinExistence type="predicted"/>
<organism evidence="1 2">
    <name type="scientific">Rhizobium leguminosarum bv. trifolii (strain WSM1325)</name>
    <dbReference type="NCBI Taxonomy" id="395491"/>
    <lineage>
        <taxon>Bacteria</taxon>
        <taxon>Pseudomonadati</taxon>
        <taxon>Pseudomonadota</taxon>
        <taxon>Alphaproteobacteria</taxon>
        <taxon>Hyphomicrobiales</taxon>
        <taxon>Rhizobiaceae</taxon>
        <taxon>Rhizobium/Agrobacterium group</taxon>
        <taxon>Rhizobium</taxon>
    </lineage>
</organism>
<protein>
    <submittedName>
        <fullName evidence="1">Uncharacterized protein</fullName>
    </submittedName>
</protein>
<dbReference type="HOGENOM" id="CLU_3391042_0_0_5"/>
<dbReference type="Proteomes" id="UP000002256">
    <property type="component" value="Chromosome"/>
</dbReference>
<dbReference type="AlphaFoldDB" id="C6AZT1"/>
<dbReference type="KEGG" id="rlg:Rleg_2208"/>
<gene>
    <name evidence="1" type="ordered locus">Rleg_2208</name>
</gene>
<accession>C6AZT1</accession>
<reference evidence="1 2" key="1">
    <citation type="journal article" date="2010" name="Stand. Genomic Sci.">
        <title>Complete genome sequence of Rhizobium leguminosarum bv. trifolii strain WSM1325, an effective microsymbiont of annual Mediterranean clovers.</title>
        <authorList>
            <person name="Reeve W."/>
            <person name="O'Hara G."/>
            <person name="Chain P."/>
            <person name="Ardley J."/>
            <person name="Brau L."/>
            <person name="Nandesena K."/>
            <person name="Tiwari R."/>
            <person name="Copeland A."/>
            <person name="Nolan M."/>
            <person name="Han C."/>
            <person name="Brettin T."/>
            <person name="Land M."/>
            <person name="Ovchinikova G."/>
            <person name="Ivanova N."/>
            <person name="Mavromatis K."/>
            <person name="Markowitz V."/>
            <person name="Kyrpides N."/>
            <person name="Melino V."/>
            <person name="Denton M."/>
            <person name="Yates R."/>
            <person name="Howieson J."/>
        </authorList>
    </citation>
    <scope>NUCLEOTIDE SEQUENCE [LARGE SCALE GENOMIC DNA]</scope>
    <source>
        <strain evidence="1 2">WSM1325</strain>
    </source>
</reference>
<name>C6AZT1_RHILS</name>
<sequence>MEHLASLITTGSLFIIEHWVSGGPLAKIAKIR</sequence>
<evidence type="ECO:0000313" key="1">
    <source>
        <dbReference type="EMBL" id="ACS56485.1"/>
    </source>
</evidence>
<evidence type="ECO:0000313" key="2">
    <source>
        <dbReference type="Proteomes" id="UP000002256"/>
    </source>
</evidence>
<dbReference type="EMBL" id="CP001622">
    <property type="protein sequence ID" value="ACS56485.1"/>
    <property type="molecule type" value="Genomic_DNA"/>
</dbReference>